<feature type="non-terminal residue" evidence="5">
    <location>
        <position position="237"/>
    </location>
</feature>
<dbReference type="GO" id="GO:0008712">
    <property type="term" value="F:ADP-glyceromanno-heptose 6-epimerase activity"/>
    <property type="evidence" value="ECO:0007669"/>
    <property type="project" value="InterPro"/>
</dbReference>
<dbReference type="PANTHER" id="PTHR43103:SF3">
    <property type="entry name" value="ADP-L-GLYCERO-D-MANNO-HEPTOSE-6-EPIMERASE"/>
    <property type="match status" value="1"/>
</dbReference>
<evidence type="ECO:0000256" key="2">
    <source>
        <dbReference type="ARBA" id="ARBA00023235"/>
    </source>
</evidence>
<evidence type="ECO:0000256" key="3">
    <source>
        <dbReference type="ARBA" id="ARBA00023277"/>
    </source>
</evidence>
<keyword evidence="2" id="KW-0413">Isomerase</keyword>
<protein>
    <recommendedName>
        <fullName evidence="4">NAD-dependent epimerase/dehydratase domain-containing protein</fullName>
    </recommendedName>
</protein>
<name>A0A382E116_9ZZZZ</name>
<dbReference type="InterPro" id="IPR001509">
    <property type="entry name" value="Epimerase_deHydtase"/>
</dbReference>
<sequence length="237" mass="26822">MDKDDFLASLSRIPNVSAIFHQGACSSTTEQDGKYMMSNNYEYSKILLNHCLEHKIDFLYASSAAVYGNGDNGFAEEPKAEYPLNVYGFSKFAFDNYVRRVLPEAEIQILGLRYFNVYGPQENHKGRMASVAFHLFNQLQDSGKMRLFEGSEEFLRDFIHVADAVKINLHFYQTKSSGIFNAGTGKARSFTDIARTMQDIHGRGEIEDIPFPEDLLGKYQKFTEAGLDNLRAAGYSE</sequence>
<gene>
    <name evidence="5" type="ORF">METZ01_LOCUS196973</name>
</gene>
<accession>A0A382E116</accession>
<dbReference type="GO" id="GO:0050661">
    <property type="term" value="F:NADP binding"/>
    <property type="evidence" value="ECO:0007669"/>
    <property type="project" value="InterPro"/>
</dbReference>
<dbReference type="NCBIfam" id="TIGR02197">
    <property type="entry name" value="heptose_epim"/>
    <property type="match status" value="1"/>
</dbReference>
<dbReference type="InterPro" id="IPR011912">
    <property type="entry name" value="Heptose_epim"/>
</dbReference>
<evidence type="ECO:0000313" key="5">
    <source>
        <dbReference type="EMBL" id="SVB44119.1"/>
    </source>
</evidence>
<reference evidence="5" key="1">
    <citation type="submission" date="2018-05" db="EMBL/GenBank/DDBJ databases">
        <authorList>
            <person name="Lanie J.A."/>
            <person name="Ng W.-L."/>
            <person name="Kazmierczak K.M."/>
            <person name="Andrzejewski T.M."/>
            <person name="Davidsen T.M."/>
            <person name="Wayne K.J."/>
            <person name="Tettelin H."/>
            <person name="Glass J.I."/>
            <person name="Rusch D."/>
            <person name="Podicherti R."/>
            <person name="Tsui H.-C.T."/>
            <person name="Winkler M.E."/>
        </authorList>
    </citation>
    <scope>NUCLEOTIDE SEQUENCE</scope>
</reference>
<dbReference type="AlphaFoldDB" id="A0A382E116"/>
<dbReference type="PANTHER" id="PTHR43103">
    <property type="entry name" value="NUCLEOSIDE-DIPHOSPHATE-SUGAR EPIMERASE"/>
    <property type="match status" value="1"/>
</dbReference>
<organism evidence="5">
    <name type="scientific">marine metagenome</name>
    <dbReference type="NCBI Taxonomy" id="408172"/>
    <lineage>
        <taxon>unclassified sequences</taxon>
        <taxon>metagenomes</taxon>
        <taxon>ecological metagenomes</taxon>
    </lineage>
</organism>
<evidence type="ECO:0000256" key="1">
    <source>
        <dbReference type="ARBA" id="ARBA00022857"/>
    </source>
</evidence>
<keyword evidence="1" id="KW-0521">NADP</keyword>
<proteinExistence type="predicted"/>
<keyword evidence="3" id="KW-0119">Carbohydrate metabolism</keyword>
<dbReference type="GO" id="GO:0005975">
    <property type="term" value="P:carbohydrate metabolic process"/>
    <property type="evidence" value="ECO:0007669"/>
    <property type="project" value="InterPro"/>
</dbReference>
<dbReference type="SUPFAM" id="SSF51735">
    <property type="entry name" value="NAD(P)-binding Rossmann-fold domains"/>
    <property type="match status" value="1"/>
</dbReference>
<dbReference type="Pfam" id="PF01370">
    <property type="entry name" value="Epimerase"/>
    <property type="match status" value="1"/>
</dbReference>
<feature type="domain" description="NAD-dependent epimerase/dehydratase" evidence="4">
    <location>
        <begin position="3"/>
        <end position="183"/>
    </location>
</feature>
<dbReference type="Gene3D" id="3.90.25.10">
    <property type="entry name" value="UDP-galactose 4-epimerase, domain 1"/>
    <property type="match status" value="1"/>
</dbReference>
<dbReference type="EMBL" id="UINC01042031">
    <property type="protein sequence ID" value="SVB44119.1"/>
    <property type="molecule type" value="Genomic_DNA"/>
</dbReference>
<dbReference type="Gene3D" id="3.40.50.720">
    <property type="entry name" value="NAD(P)-binding Rossmann-like Domain"/>
    <property type="match status" value="1"/>
</dbReference>
<evidence type="ECO:0000259" key="4">
    <source>
        <dbReference type="Pfam" id="PF01370"/>
    </source>
</evidence>
<dbReference type="InterPro" id="IPR036291">
    <property type="entry name" value="NAD(P)-bd_dom_sf"/>
</dbReference>